<keyword evidence="3" id="KW-1185">Reference proteome</keyword>
<protein>
    <submittedName>
        <fullName evidence="2">Uncharacterized protein</fullName>
    </submittedName>
</protein>
<feature type="coiled-coil region" evidence="1">
    <location>
        <begin position="7"/>
        <end position="34"/>
    </location>
</feature>
<evidence type="ECO:0000313" key="2">
    <source>
        <dbReference type="EMBL" id="GAA2607944.1"/>
    </source>
</evidence>
<dbReference type="Proteomes" id="UP001501509">
    <property type="component" value="Unassembled WGS sequence"/>
</dbReference>
<comment type="caution">
    <text evidence="2">The sequence shown here is derived from an EMBL/GenBank/DDBJ whole genome shotgun (WGS) entry which is preliminary data.</text>
</comment>
<proteinExistence type="predicted"/>
<reference evidence="3" key="1">
    <citation type="journal article" date="2019" name="Int. J. Syst. Evol. Microbiol.">
        <title>The Global Catalogue of Microorganisms (GCM) 10K type strain sequencing project: providing services to taxonomists for standard genome sequencing and annotation.</title>
        <authorList>
            <consortium name="The Broad Institute Genomics Platform"/>
            <consortium name="The Broad Institute Genome Sequencing Center for Infectious Disease"/>
            <person name="Wu L."/>
            <person name="Ma J."/>
        </authorList>
    </citation>
    <scope>NUCLEOTIDE SEQUENCE [LARGE SCALE GENOMIC DNA]</scope>
    <source>
        <strain evidence="3">JCM 6833</strain>
    </source>
</reference>
<evidence type="ECO:0000256" key="1">
    <source>
        <dbReference type="SAM" id="Coils"/>
    </source>
</evidence>
<accession>A0ABP6CCA2</accession>
<feature type="coiled-coil region" evidence="1">
    <location>
        <begin position="199"/>
        <end position="236"/>
    </location>
</feature>
<organism evidence="2 3">
    <name type="scientific">Actinomadura fulvescens</name>
    <dbReference type="NCBI Taxonomy" id="46160"/>
    <lineage>
        <taxon>Bacteria</taxon>
        <taxon>Bacillati</taxon>
        <taxon>Actinomycetota</taxon>
        <taxon>Actinomycetes</taxon>
        <taxon>Streptosporangiales</taxon>
        <taxon>Thermomonosporaceae</taxon>
        <taxon>Actinomadura</taxon>
    </lineage>
</organism>
<keyword evidence="1" id="KW-0175">Coiled coil</keyword>
<gene>
    <name evidence="2" type="ORF">GCM10010411_47720</name>
</gene>
<dbReference type="EMBL" id="BAAATD010000006">
    <property type="protein sequence ID" value="GAA2607944.1"/>
    <property type="molecule type" value="Genomic_DNA"/>
</dbReference>
<sequence length="242" mass="28205">MAKLTAEERQRRAVRRARREALAAEEEDRRLEERRQLWAREGTRLSRAELEAGEPCRGCGEPIRDGRGDSPALLHMTSAEREEHDREEARYRGRHGDCRSYRWTLEGSRTQHCGYCCPPPPMSERQVEKLSALLVSIKTENRDLDDWDLTLTCDHVVRCTQHRDHDHYSRRVVDCPTCATRRGVVEVERVGPTDDPEGRVQRERLLSELQAAKAKLERQRRTVEKTQRRIDELSEKLRAAES</sequence>
<evidence type="ECO:0000313" key="3">
    <source>
        <dbReference type="Proteomes" id="UP001501509"/>
    </source>
</evidence>
<name>A0ABP6CCA2_9ACTN</name>